<comment type="caution">
    <text evidence="2">The sequence shown here is derived from an EMBL/GenBank/DDBJ whole genome shotgun (WGS) entry which is preliminary data.</text>
</comment>
<sequence length="341" mass="36696">MKAFGGKQDGNAFRMQLPIEFLSKTNGYRKSGQFSTVAAGHQLTLPLVPFDAHVESLAGLSTCSSDRRQVVSTPQQHVAGKEKVITYRRRLGGGSSRNLPKSKVLARPPLDLPGSSRAGASSRSWDTAKRRIDEESDEDTEEDERVRQWHSQLVATPGHIQGEGSCDVNVGREAGGGADGEYDEDEGECGSGEQREQVGEAVDHMEWEKVAASGEVGGGSVGGLEMKDEELEDEGGDVGVPAGLTSKGRGKRTAQSSSTHAAPKKQARRKVVDEARVALDATQGTLRGADVKYKSSARIRRTSQPKKPVRPSRRQKSDDFSDDAEGVPLACSPSLTTTRRR</sequence>
<evidence type="ECO:0000313" key="3">
    <source>
        <dbReference type="Proteomes" id="UP000265515"/>
    </source>
</evidence>
<organism evidence="2 3">
    <name type="scientific">Chara braunii</name>
    <name type="common">Braun's stonewort</name>
    <dbReference type="NCBI Taxonomy" id="69332"/>
    <lineage>
        <taxon>Eukaryota</taxon>
        <taxon>Viridiplantae</taxon>
        <taxon>Streptophyta</taxon>
        <taxon>Charophyceae</taxon>
        <taxon>Charales</taxon>
        <taxon>Characeae</taxon>
        <taxon>Chara</taxon>
    </lineage>
</organism>
<reference evidence="2 3" key="1">
    <citation type="journal article" date="2018" name="Cell">
        <title>The Chara Genome: Secondary Complexity and Implications for Plant Terrestrialization.</title>
        <authorList>
            <person name="Nishiyama T."/>
            <person name="Sakayama H."/>
            <person name="Vries J.D."/>
            <person name="Buschmann H."/>
            <person name="Saint-Marcoux D."/>
            <person name="Ullrich K.K."/>
            <person name="Haas F.B."/>
            <person name="Vanderstraeten L."/>
            <person name="Becker D."/>
            <person name="Lang D."/>
            <person name="Vosolsobe S."/>
            <person name="Rombauts S."/>
            <person name="Wilhelmsson P.K.I."/>
            <person name="Janitza P."/>
            <person name="Kern R."/>
            <person name="Heyl A."/>
            <person name="Rumpler F."/>
            <person name="Villalobos L.I.A.C."/>
            <person name="Clay J.M."/>
            <person name="Skokan R."/>
            <person name="Toyoda A."/>
            <person name="Suzuki Y."/>
            <person name="Kagoshima H."/>
            <person name="Schijlen E."/>
            <person name="Tajeshwar N."/>
            <person name="Catarino B."/>
            <person name="Hetherington A.J."/>
            <person name="Saltykova A."/>
            <person name="Bonnot C."/>
            <person name="Breuninger H."/>
            <person name="Symeonidi A."/>
            <person name="Radhakrishnan G.V."/>
            <person name="Van Nieuwerburgh F."/>
            <person name="Deforce D."/>
            <person name="Chang C."/>
            <person name="Karol K.G."/>
            <person name="Hedrich R."/>
            <person name="Ulvskov P."/>
            <person name="Glockner G."/>
            <person name="Delwiche C.F."/>
            <person name="Petrasek J."/>
            <person name="Van de Peer Y."/>
            <person name="Friml J."/>
            <person name="Beilby M."/>
            <person name="Dolan L."/>
            <person name="Kohara Y."/>
            <person name="Sugano S."/>
            <person name="Fujiyama A."/>
            <person name="Delaux P.-M."/>
            <person name="Quint M."/>
            <person name="TheiBen G."/>
            <person name="Hagemann M."/>
            <person name="Harholt J."/>
            <person name="Dunand C."/>
            <person name="Zachgo S."/>
            <person name="Langdale J."/>
            <person name="Maumus F."/>
            <person name="Straeten D.V.D."/>
            <person name="Gould S.B."/>
            <person name="Rensing S.A."/>
        </authorList>
    </citation>
    <scope>NUCLEOTIDE SEQUENCE [LARGE SCALE GENOMIC DNA]</scope>
    <source>
        <strain evidence="2 3">S276</strain>
    </source>
</reference>
<dbReference type="Gramene" id="GBG92898">
    <property type="protein sequence ID" value="GBG92898"/>
    <property type="gene ID" value="CBR_g57656"/>
</dbReference>
<feature type="region of interest" description="Disordered" evidence="1">
    <location>
        <begin position="89"/>
        <end position="200"/>
    </location>
</feature>
<feature type="region of interest" description="Disordered" evidence="1">
    <location>
        <begin position="289"/>
        <end position="341"/>
    </location>
</feature>
<keyword evidence="3" id="KW-1185">Reference proteome</keyword>
<protein>
    <submittedName>
        <fullName evidence="2">Uncharacterized protein</fullName>
    </submittedName>
</protein>
<dbReference type="AlphaFoldDB" id="A0A388MEA4"/>
<proteinExistence type="predicted"/>
<dbReference type="Proteomes" id="UP000265515">
    <property type="component" value="Unassembled WGS sequence"/>
</dbReference>
<accession>A0A388MEA4</accession>
<evidence type="ECO:0000313" key="2">
    <source>
        <dbReference type="EMBL" id="GBG92898.1"/>
    </source>
</evidence>
<dbReference type="EMBL" id="BFEA01001165">
    <property type="protein sequence ID" value="GBG92898.1"/>
    <property type="molecule type" value="Genomic_DNA"/>
</dbReference>
<name>A0A388MEA4_CHABU</name>
<feature type="compositionally biased region" description="Acidic residues" evidence="1">
    <location>
        <begin position="227"/>
        <end position="236"/>
    </location>
</feature>
<feature type="compositionally biased region" description="Basic residues" evidence="1">
    <location>
        <begin position="295"/>
        <end position="314"/>
    </location>
</feature>
<feature type="region of interest" description="Disordered" evidence="1">
    <location>
        <begin position="212"/>
        <end position="273"/>
    </location>
</feature>
<feature type="compositionally biased region" description="Low complexity" evidence="1">
    <location>
        <begin position="114"/>
        <end position="124"/>
    </location>
</feature>
<feature type="compositionally biased region" description="Acidic residues" evidence="1">
    <location>
        <begin position="134"/>
        <end position="143"/>
    </location>
</feature>
<evidence type="ECO:0000256" key="1">
    <source>
        <dbReference type="SAM" id="MobiDB-lite"/>
    </source>
</evidence>
<gene>
    <name evidence="2" type="ORF">CBR_g57656</name>
</gene>